<feature type="transmembrane region" description="Helical" evidence="6">
    <location>
        <begin position="269"/>
        <end position="291"/>
    </location>
</feature>
<feature type="transmembrane region" description="Helical" evidence="6">
    <location>
        <begin position="27"/>
        <end position="44"/>
    </location>
</feature>
<feature type="transmembrane region" description="Helical" evidence="6">
    <location>
        <begin position="231"/>
        <end position="249"/>
    </location>
</feature>
<keyword evidence="2" id="KW-1003">Cell membrane</keyword>
<dbReference type="Proteomes" id="UP000316988">
    <property type="component" value="Unassembled WGS sequence"/>
</dbReference>
<dbReference type="GO" id="GO:0005886">
    <property type="term" value="C:plasma membrane"/>
    <property type="evidence" value="ECO:0007669"/>
    <property type="project" value="UniProtKB-SubCell"/>
</dbReference>
<dbReference type="InterPro" id="IPR037294">
    <property type="entry name" value="ABC_BtuC-like"/>
</dbReference>
<dbReference type="InterPro" id="IPR043428">
    <property type="entry name" value="LivM-like"/>
</dbReference>
<keyword evidence="5 6" id="KW-0472">Membrane</keyword>
<feature type="transmembrane region" description="Helical" evidence="6">
    <location>
        <begin position="50"/>
        <end position="67"/>
    </location>
</feature>
<dbReference type="Pfam" id="PF02653">
    <property type="entry name" value="BPD_transp_2"/>
    <property type="match status" value="1"/>
</dbReference>
<dbReference type="GO" id="GO:0015658">
    <property type="term" value="F:branched-chain amino acid transmembrane transporter activity"/>
    <property type="evidence" value="ECO:0007669"/>
    <property type="project" value="InterPro"/>
</dbReference>
<evidence type="ECO:0000313" key="7">
    <source>
        <dbReference type="EMBL" id="TSD62561.1"/>
    </source>
</evidence>
<reference evidence="7 8" key="1">
    <citation type="submission" date="2019-07" db="EMBL/GenBank/DDBJ databases">
        <authorList>
            <person name="Zhao L.H."/>
        </authorList>
    </citation>
    <scope>NUCLEOTIDE SEQUENCE [LARGE SCALE GENOMIC DNA]</scope>
    <source>
        <strain evidence="7 8">Co35</strain>
    </source>
</reference>
<evidence type="ECO:0000256" key="2">
    <source>
        <dbReference type="ARBA" id="ARBA00022475"/>
    </source>
</evidence>
<comment type="subcellular location">
    <subcellularLocation>
        <location evidence="1">Cell membrane</location>
        <topology evidence="1">Multi-pass membrane protein</topology>
    </subcellularLocation>
</comment>
<dbReference type="EMBL" id="VLNT01000008">
    <property type="protein sequence ID" value="TSD62561.1"/>
    <property type="molecule type" value="Genomic_DNA"/>
</dbReference>
<evidence type="ECO:0000256" key="6">
    <source>
        <dbReference type="SAM" id="Phobius"/>
    </source>
</evidence>
<keyword evidence="3 6" id="KW-0812">Transmembrane</keyword>
<proteinExistence type="predicted"/>
<evidence type="ECO:0000256" key="1">
    <source>
        <dbReference type="ARBA" id="ARBA00004651"/>
    </source>
</evidence>
<dbReference type="PANTHER" id="PTHR30482:SF10">
    <property type="entry name" value="HIGH-AFFINITY BRANCHED-CHAIN AMINO ACID TRANSPORT PROTEIN BRAE"/>
    <property type="match status" value="1"/>
</dbReference>
<feature type="transmembrane region" description="Helical" evidence="6">
    <location>
        <begin position="311"/>
        <end position="334"/>
    </location>
</feature>
<dbReference type="OrthoDB" id="9814461at2"/>
<sequence>MKQTETELPRVAADDPRLRDTDLRNSLITLGVLAVVLAVLPLVVNERIESILVLTLIFAIMGVGWNLMSGFGGLFSFGHAAFFGVGAYTNAYLVIEYELSPWIAMIIGAVFAAAIGTFIAFLCLRYKLAGAYFALATFAFAQMFLLLAQNLEFLNKTDGLSLPILGEESFWHMQFRQGNDWYVWIPSGLLVIALGITILYARSRPGRYVQAARDDEVAAASLGINVMRTRLVAVMLSCAVTAIAGAYYAQYYFFVGPEQAFGTHVSVQAIVPAVLGGIGTIWGPLVGALIVGPLAEYIKELLRDPPSYLEFLQGVSGLDVAVYAVLLIVIVLFMRKGIYGTLKDKITERKNQ</sequence>
<evidence type="ECO:0000256" key="4">
    <source>
        <dbReference type="ARBA" id="ARBA00022989"/>
    </source>
</evidence>
<gene>
    <name evidence="7" type="ORF">FNM00_11440</name>
</gene>
<protein>
    <submittedName>
        <fullName evidence="7">Branched-chain amino acid ABC transporter permease</fullName>
    </submittedName>
</protein>
<accession>A0A554S874</accession>
<dbReference type="Gene3D" id="1.10.3470.10">
    <property type="entry name" value="ABC transporter involved in vitamin B12 uptake, BtuC"/>
    <property type="match status" value="1"/>
</dbReference>
<name>A0A554S874_9ACTN</name>
<dbReference type="AlphaFoldDB" id="A0A554S874"/>
<feature type="transmembrane region" description="Helical" evidence="6">
    <location>
        <begin position="101"/>
        <end position="124"/>
    </location>
</feature>
<dbReference type="RefSeq" id="WP_143913673.1">
    <property type="nucleotide sequence ID" value="NZ_VLNT01000008.1"/>
</dbReference>
<evidence type="ECO:0000313" key="8">
    <source>
        <dbReference type="Proteomes" id="UP000316988"/>
    </source>
</evidence>
<dbReference type="PANTHER" id="PTHR30482">
    <property type="entry name" value="HIGH-AFFINITY BRANCHED-CHAIN AMINO ACID TRANSPORT SYSTEM PERMEASE"/>
    <property type="match status" value="1"/>
</dbReference>
<evidence type="ECO:0000256" key="3">
    <source>
        <dbReference type="ARBA" id="ARBA00022692"/>
    </source>
</evidence>
<feature type="transmembrane region" description="Helical" evidence="6">
    <location>
        <begin position="181"/>
        <end position="201"/>
    </location>
</feature>
<comment type="caution">
    <text evidence="7">The sequence shown here is derived from an EMBL/GenBank/DDBJ whole genome shotgun (WGS) entry which is preliminary data.</text>
</comment>
<evidence type="ECO:0000256" key="5">
    <source>
        <dbReference type="ARBA" id="ARBA00023136"/>
    </source>
</evidence>
<keyword evidence="4 6" id="KW-1133">Transmembrane helix</keyword>
<organism evidence="7 8">
    <name type="scientific">Aeromicrobium piscarium</name>
    <dbReference type="NCBI Taxonomy" id="2590901"/>
    <lineage>
        <taxon>Bacteria</taxon>
        <taxon>Bacillati</taxon>
        <taxon>Actinomycetota</taxon>
        <taxon>Actinomycetes</taxon>
        <taxon>Propionibacteriales</taxon>
        <taxon>Nocardioidaceae</taxon>
        <taxon>Aeromicrobium</taxon>
    </lineage>
</organism>
<dbReference type="InterPro" id="IPR001851">
    <property type="entry name" value="ABC_transp_permease"/>
</dbReference>
<keyword evidence="8" id="KW-1185">Reference proteome</keyword>
<feature type="transmembrane region" description="Helical" evidence="6">
    <location>
        <begin position="131"/>
        <end position="151"/>
    </location>
</feature>
<dbReference type="CDD" id="cd06581">
    <property type="entry name" value="TM_PBP1_LivM_like"/>
    <property type="match status" value="1"/>
</dbReference>